<gene>
    <name evidence="1" type="ORF">GA0070616_2431</name>
</gene>
<name>A0A1C6RXM4_9ACTN</name>
<protein>
    <submittedName>
        <fullName evidence="1">Uncharacterized protein</fullName>
    </submittedName>
</protein>
<proteinExistence type="predicted"/>
<dbReference type="RefSeq" id="WP_175440055.1">
    <property type="nucleotide sequence ID" value="NZ_FMHT01000003.1"/>
</dbReference>
<sequence>MSTLLGYAALACVGAAAIITTGFHRGTAGMQIRVGMIRVVVPSRRPPYGRPP</sequence>
<keyword evidence="2" id="KW-1185">Reference proteome</keyword>
<dbReference type="STRING" id="145857.GA0070616_2431"/>
<reference evidence="1 2" key="1">
    <citation type="submission" date="2016-06" db="EMBL/GenBank/DDBJ databases">
        <authorList>
            <person name="Kjaerup R.B."/>
            <person name="Dalgaard T.S."/>
            <person name="Juul-Madsen H.R."/>
        </authorList>
    </citation>
    <scope>NUCLEOTIDE SEQUENCE [LARGE SCALE GENOMIC DNA]</scope>
    <source>
        <strain evidence="1 2">DSM 43818</strain>
    </source>
</reference>
<dbReference type="AlphaFoldDB" id="A0A1C6RXM4"/>
<dbReference type="EMBL" id="FMHT01000003">
    <property type="protein sequence ID" value="SCL21958.1"/>
    <property type="molecule type" value="Genomic_DNA"/>
</dbReference>
<accession>A0A1C6RXM4</accession>
<evidence type="ECO:0000313" key="2">
    <source>
        <dbReference type="Proteomes" id="UP000199699"/>
    </source>
</evidence>
<evidence type="ECO:0000313" key="1">
    <source>
        <dbReference type="EMBL" id="SCL21958.1"/>
    </source>
</evidence>
<organism evidence="1 2">
    <name type="scientific">Micromonospora nigra</name>
    <dbReference type="NCBI Taxonomy" id="145857"/>
    <lineage>
        <taxon>Bacteria</taxon>
        <taxon>Bacillati</taxon>
        <taxon>Actinomycetota</taxon>
        <taxon>Actinomycetes</taxon>
        <taxon>Micromonosporales</taxon>
        <taxon>Micromonosporaceae</taxon>
        <taxon>Micromonospora</taxon>
    </lineage>
</organism>
<dbReference type="Proteomes" id="UP000199699">
    <property type="component" value="Unassembled WGS sequence"/>
</dbReference>